<feature type="region of interest" description="Disordered" evidence="1">
    <location>
        <begin position="33"/>
        <end position="68"/>
    </location>
</feature>
<dbReference type="AlphaFoldDB" id="A0AAE1XTB3"/>
<evidence type="ECO:0000313" key="2">
    <source>
        <dbReference type="EMBL" id="KAK4417237.1"/>
    </source>
</evidence>
<name>A0AAE1XTB3_9LAMI</name>
<accession>A0AAE1XTB3</accession>
<evidence type="ECO:0000313" key="3">
    <source>
        <dbReference type="Proteomes" id="UP001293254"/>
    </source>
</evidence>
<comment type="caution">
    <text evidence="2">The sequence shown here is derived from an EMBL/GenBank/DDBJ whole genome shotgun (WGS) entry which is preliminary data.</text>
</comment>
<proteinExistence type="predicted"/>
<feature type="region of interest" description="Disordered" evidence="1">
    <location>
        <begin position="302"/>
        <end position="322"/>
    </location>
</feature>
<dbReference type="EMBL" id="JACGWO010000010">
    <property type="protein sequence ID" value="KAK4417237.1"/>
    <property type="molecule type" value="Genomic_DNA"/>
</dbReference>
<keyword evidence="3" id="KW-1185">Reference proteome</keyword>
<reference evidence="2" key="1">
    <citation type="submission" date="2020-06" db="EMBL/GenBank/DDBJ databases">
        <authorList>
            <person name="Li T."/>
            <person name="Hu X."/>
            <person name="Zhang T."/>
            <person name="Song X."/>
            <person name="Zhang H."/>
            <person name="Dai N."/>
            <person name="Sheng W."/>
            <person name="Hou X."/>
            <person name="Wei L."/>
        </authorList>
    </citation>
    <scope>NUCLEOTIDE SEQUENCE</scope>
    <source>
        <strain evidence="2">3651</strain>
        <tissue evidence="2">Leaf</tissue>
    </source>
</reference>
<dbReference type="Proteomes" id="UP001293254">
    <property type="component" value="Unassembled WGS sequence"/>
</dbReference>
<organism evidence="2 3">
    <name type="scientific">Sesamum alatum</name>
    <dbReference type="NCBI Taxonomy" id="300844"/>
    <lineage>
        <taxon>Eukaryota</taxon>
        <taxon>Viridiplantae</taxon>
        <taxon>Streptophyta</taxon>
        <taxon>Embryophyta</taxon>
        <taxon>Tracheophyta</taxon>
        <taxon>Spermatophyta</taxon>
        <taxon>Magnoliopsida</taxon>
        <taxon>eudicotyledons</taxon>
        <taxon>Gunneridae</taxon>
        <taxon>Pentapetalae</taxon>
        <taxon>asterids</taxon>
        <taxon>lamiids</taxon>
        <taxon>Lamiales</taxon>
        <taxon>Pedaliaceae</taxon>
        <taxon>Sesamum</taxon>
    </lineage>
</organism>
<feature type="region of interest" description="Disordered" evidence="1">
    <location>
        <begin position="176"/>
        <end position="200"/>
    </location>
</feature>
<feature type="compositionally biased region" description="Polar residues" evidence="1">
    <location>
        <begin position="1"/>
        <end position="12"/>
    </location>
</feature>
<protein>
    <submittedName>
        <fullName evidence="2">Uncharacterized protein</fullName>
    </submittedName>
</protein>
<feature type="region of interest" description="Disordered" evidence="1">
    <location>
        <begin position="1"/>
        <end position="20"/>
    </location>
</feature>
<evidence type="ECO:0000256" key="1">
    <source>
        <dbReference type="SAM" id="MobiDB-lite"/>
    </source>
</evidence>
<reference evidence="2" key="2">
    <citation type="journal article" date="2024" name="Plant">
        <title>Genomic evolution and insights into agronomic trait innovations of Sesamum species.</title>
        <authorList>
            <person name="Miao H."/>
            <person name="Wang L."/>
            <person name="Qu L."/>
            <person name="Liu H."/>
            <person name="Sun Y."/>
            <person name="Le M."/>
            <person name="Wang Q."/>
            <person name="Wei S."/>
            <person name="Zheng Y."/>
            <person name="Lin W."/>
            <person name="Duan Y."/>
            <person name="Cao H."/>
            <person name="Xiong S."/>
            <person name="Wang X."/>
            <person name="Wei L."/>
            <person name="Li C."/>
            <person name="Ma Q."/>
            <person name="Ju M."/>
            <person name="Zhao R."/>
            <person name="Li G."/>
            <person name="Mu C."/>
            <person name="Tian Q."/>
            <person name="Mei H."/>
            <person name="Zhang T."/>
            <person name="Gao T."/>
            <person name="Zhang H."/>
        </authorList>
    </citation>
    <scope>NUCLEOTIDE SEQUENCE</scope>
    <source>
        <strain evidence="2">3651</strain>
    </source>
</reference>
<feature type="compositionally biased region" description="Polar residues" evidence="1">
    <location>
        <begin position="37"/>
        <end position="63"/>
    </location>
</feature>
<sequence>MQTAENLQTEQTKMADDTRYQAEPLTQFIQRMVANDESPTPQPRSETVIPSANATDNMENNESPAPLPRYTVNAKELNLDTADLDNHDVDKIGLHVHDVNDCNVHITDLENHDVGNFTKHINDVFACLANEMGGLSVVGHCEGVAMEAPLQCVGPLSPNPFVTMRAVNVVGGSRHGERAAGCADNINKEPGLQGKEDRKSSTEFCGFNAQTFSQLEGSESQNSDSHNHNDSLFIVEDCDSESRTIASPSGSECDIADTEQPYNLQWTSPRKLRSGKILKIASSSRTLELDIAARGAQQRRSKYVEAEKVRASQAPPPPPPPISMKILMWNIRGIGMAQKTKKCYSVVS</sequence>
<gene>
    <name evidence="2" type="ORF">Salat_2549300</name>
</gene>